<accession>A0AAD1ZMV5</accession>
<feature type="domain" description="At1g61900-like C-terminal" evidence="2">
    <location>
        <begin position="313"/>
        <end position="386"/>
    </location>
</feature>
<evidence type="ECO:0000313" key="4">
    <source>
        <dbReference type="Proteomes" id="UP000834106"/>
    </source>
</evidence>
<dbReference type="PANTHER" id="PTHR33831">
    <property type="entry name" value="GPI-ANCHORED PROTEIN"/>
    <property type="match status" value="1"/>
</dbReference>
<evidence type="ECO:0000259" key="1">
    <source>
        <dbReference type="Pfam" id="PF19160"/>
    </source>
</evidence>
<keyword evidence="4" id="KW-1185">Reference proteome</keyword>
<dbReference type="InterPro" id="IPR059003">
    <property type="entry name" value="At1g61900_C"/>
</dbReference>
<sequence>MRFPRARFQNPPRSVVDAGNTFSSAEAIDHSKHSPGSPANHPHVTIFLFKASLCESIRSWENYLGNSDLNEIKNVAFTPNMSPSVDPQPLYPFQAPTPLMPFTHNSVPKLSGLCSFNFSAVEHVLGVTATDCWASLAPYLANVVCCPQVDSSLVILIGQSSIHTQKLELNETEAKHCISDFQQIMESKGASESLLEMCSVHPSNLTKLSCPVADVSEIERKIDSSALLVACEKIDPANECCNRVCQNAISDAAEELAVRNYTRTGLGGTSVVSEQASLVNYCKNIVLRWLASKLDPASANRVLRVLTSCKINKACPLLLPDVKNVSAECGNLTSNQTACCNAMDSYLSQLQKQSFVTNLQALNCAASLGLKLQRANISSNVYTLCQINLKDFSLQVDSKVSGCLFPSLPSDVTYDKASGINFICDLNDNVAAPWPSGSVDSSSSCNKTTKIPEPPKATSAQLGIYVKDVSFTLWITSLMVLRMLA</sequence>
<evidence type="ECO:0008006" key="5">
    <source>
        <dbReference type="Google" id="ProtNLM"/>
    </source>
</evidence>
<dbReference type="InterPro" id="IPR040336">
    <property type="entry name" value="At1g61900-like"/>
</dbReference>
<evidence type="ECO:0000313" key="3">
    <source>
        <dbReference type="EMBL" id="CAI9772741.1"/>
    </source>
</evidence>
<organism evidence="3 4">
    <name type="scientific">Fraxinus pennsylvanica</name>
    <dbReference type="NCBI Taxonomy" id="56036"/>
    <lineage>
        <taxon>Eukaryota</taxon>
        <taxon>Viridiplantae</taxon>
        <taxon>Streptophyta</taxon>
        <taxon>Embryophyta</taxon>
        <taxon>Tracheophyta</taxon>
        <taxon>Spermatophyta</taxon>
        <taxon>Magnoliopsida</taxon>
        <taxon>eudicotyledons</taxon>
        <taxon>Gunneridae</taxon>
        <taxon>Pentapetalae</taxon>
        <taxon>asterids</taxon>
        <taxon>lamiids</taxon>
        <taxon>Lamiales</taxon>
        <taxon>Oleaceae</taxon>
        <taxon>Oleeae</taxon>
        <taxon>Fraxinus</taxon>
    </lineage>
</organism>
<dbReference type="AlphaFoldDB" id="A0AAD1ZMV5"/>
<dbReference type="PANTHER" id="PTHR33831:SF8">
    <property type="entry name" value="SPARK DOMAIN-CONTAINING PROTEIN"/>
    <property type="match status" value="1"/>
</dbReference>
<dbReference type="GO" id="GO:0005886">
    <property type="term" value="C:plasma membrane"/>
    <property type="evidence" value="ECO:0007669"/>
    <property type="project" value="TreeGrafter"/>
</dbReference>
<gene>
    <name evidence="3" type="ORF">FPE_LOCUS20171</name>
</gene>
<evidence type="ECO:0000259" key="2">
    <source>
        <dbReference type="Pfam" id="PF26584"/>
    </source>
</evidence>
<name>A0AAD1ZMV5_9LAMI</name>
<dbReference type="Proteomes" id="UP000834106">
    <property type="component" value="Chromosome 12"/>
</dbReference>
<proteinExistence type="predicted"/>
<protein>
    <recommendedName>
        <fullName evidence="5">SPARK domain-containing protein</fullName>
    </recommendedName>
</protein>
<dbReference type="Pfam" id="PF26584">
    <property type="entry name" value="At1g61900"/>
    <property type="match status" value="1"/>
</dbReference>
<feature type="domain" description="SPARK" evidence="1">
    <location>
        <begin position="111"/>
        <end position="257"/>
    </location>
</feature>
<dbReference type="InterPro" id="IPR043891">
    <property type="entry name" value="SPARK"/>
</dbReference>
<dbReference type="EMBL" id="OU503047">
    <property type="protein sequence ID" value="CAI9772741.1"/>
    <property type="molecule type" value="Genomic_DNA"/>
</dbReference>
<reference evidence="3" key="1">
    <citation type="submission" date="2023-05" db="EMBL/GenBank/DDBJ databases">
        <authorList>
            <person name="Huff M."/>
        </authorList>
    </citation>
    <scope>NUCLEOTIDE SEQUENCE</scope>
</reference>
<dbReference type="Pfam" id="PF19160">
    <property type="entry name" value="SPARK"/>
    <property type="match status" value="1"/>
</dbReference>